<dbReference type="GO" id="GO:0003964">
    <property type="term" value="F:RNA-directed DNA polymerase activity"/>
    <property type="evidence" value="ECO:0007669"/>
    <property type="project" value="UniProtKB-KW"/>
</dbReference>
<dbReference type="Gramene" id="PRQ36385">
    <property type="protein sequence ID" value="PRQ36385"/>
    <property type="gene ID" value="RchiOBHm_Chr4g0390931"/>
</dbReference>
<dbReference type="PANTHER" id="PTHR11439:SF467">
    <property type="entry name" value="INTEGRASE CATALYTIC DOMAIN-CONTAINING PROTEIN"/>
    <property type="match status" value="1"/>
</dbReference>
<dbReference type="EMBL" id="PDCK01000042">
    <property type="protein sequence ID" value="PRQ36385.1"/>
    <property type="molecule type" value="Genomic_DNA"/>
</dbReference>
<name>A0A2P6QQB7_ROSCH</name>
<keyword evidence="1" id="KW-0808">Transferase</keyword>
<protein>
    <submittedName>
        <fullName evidence="1">Putative RNA-directed DNA polymerase</fullName>
        <ecNumber evidence="1">2.7.7.49</ecNumber>
    </submittedName>
</protein>
<comment type="caution">
    <text evidence="1">The sequence shown here is derived from an EMBL/GenBank/DDBJ whole genome shotgun (WGS) entry which is preliminary data.</text>
</comment>
<dbReference type="Proteomes" id="UP000238479">
    <property type="component" value="Chromosome 4"/>
</dbReference>
<keyword evidence="1" id="KW-0695">RNA-directed DNA polymerase</keyword>
<dbReference type="AlphaFoldDB" id="A0A2P6QQB7"/>
<organism evidence="1 2">
    <name type="scientific">Rosa chinensis</name>
    <name type="common">China rose</name>
    <dbReference type="NCBI Taxonomy" id="74649"/>
    <lineage>
        <taxon>Eukaryota</taxon>
        <taxon>Viridiplantae</taxon>
        <taxon>Streptophyta</taxon>
        <taxon>Embryophyta</taxon>
        <taxon>Tracheophyta</taxon>
        <taxon>Spermatophyta</taxon>
        <taxon>Magnoliopsida</taxon>
        <taxon>eudicotyledons</taxon>
        <taxon>Gunneridae</taxon>
        <taxon>Pentapetalae</taxon>
        <taxon>rosids</taxon>
        <taxon>fabids</taxon>
        <taxon>Rosales</taxon>
        <taxon>Rosaceae</taxon>
        <taxon>Rosoideae</taxon>
        <taxon>Rosoideae incertae sedis</taxon>
        <taxon>Rosa</taxon>
    </lineage>
</organism>
<accession>A0A2P6QQB7</accession>
<keyword evidence="2" id="KW-1185">Reference proteome</keyword>
<gene>
    <name evidence="1" type="ORF">RchiOBHm_Chr4g0390931</name>
</gene>
<evidence type="ECO:0000313" key="2">
    <source>
        <dbReference type="Proteomes" id="UP000238479"/>
    </source>
</evidence>
<evidence type="ECO:0000313" key="1">
    <source>
        <dbReference type="EMBL" id="PRQ36385.1"/>
    </source>
</evidence>
<dbReference type="PANTHER" id="PTHR11439">
    <property type="entry name" value="GAG-POL-RELATED RETROTRANSPOSON"/>
    <property type="match status" value="1"/>
</dbReference>
<sequence length="203" mass="22502">MENCAGGDLPMSKGDKFNKSQCPKNDFEKNAMKNKPYASLVGSLMYAQVCTRPDIAFAVSMLGRYQVNPGEIHWTAGKKVLRYLKKTRDYKLVYRKGESLDVVGYSDSDHAGDKDDLKSTSGFVFLMAGGAISWSSSKQTEATLSTMQSEFIALSHATTHAVWLRDLIRCTQVVPTIERPMPIYCDNSAAVFFAKNNKRSSSS</sequence>
<dbReference type="CDD" id="cd09272">
    <property type="entry name" value="RNase_HI_RT_Ty1"/>
    <property type="match status" value="1"/>
</dbReference>
<proteinExistence type="predicted"/>
<dbReference type="OMA" id="LWKSAKQ"/>
<dbReference type="EC" id="2.7.7.49" evidence="1"/>
<dbReference type="STRING" id="74649.A0A2P6QQB7"/>
<reference evidence="1 2" key="1">
    <citation type="journal article" date="2018" name="Nat. Genet.">
        <title>The Rosa genome provides new insights in the design of modern roses.</title>
        <authorList>
            <person name="Bendahmane M."/>
        </authorList>
    </citation>
    <scope>NUCLEOTIDE SEQUENCE [LARGE SCALE GENOMIC DNA]</scope>
    <source>
        <strain evidence="2">cv. Old Blush</strain>
    </source>
</reference>
<keyword evidence="1" id="KW-0548">Nucleotidyltransferase</keyword>